<protein>
    <recommendedName>
        <fullName evidence="4">ABC transporter permease</fullName>
    </recommendedName>
</protein>
<evidence type="ECO:0000256" key="1">
    <source>
        <dbReference type="SAM" id="Phobius"/>
    </source>
</evidence>
<evidence type="ECO:0000313" key="3">
    <source>
        <dbReference type="Proteomes" id="UP001060261"/>
    </source>
</evidence>
<proteinExistence type="predicted"/>
<feature type="transmembrane region" description="Helical" evidence="1">
    <location>
        <begin position="48"/>
        <end position="69"/>
    </location>
</feature>
<reference evidence="2" key="1">
    <citation type="submission" date="2022-09" db="EMBL/GenBank/DDBJ databases">
        <title>genome sequence of Deinococcus rubellus.</title>
        <authorList>
            <person name="Srinivasan S."/>
        </authorList>
    </citation>
    <scope>NUCLEOTIDE SEQUENCE</scope>
    <source>
        <strain evidence="2">Ant6</strain>
    </source>
</reference>
<name>A0ABY5YML8_9DEIO</name>
<keyword evidence="1" id="KW-1133">Transmembrane helix</keyword>
<evidence type="ECO:0008006" key="4">
    <source>
        <dbReference type="Google" id="ProtNLM"/>
    </source>
</evidence>
<feature type="transmembrane region" description="Helical" evidence="1">
    <location>
        <begin position="12"/>
        <end position="36"/>
    </location>
</feature>
<evidence type="ECO:0000313" key="2">
    <source>
        <dbReference type="EMBL" id="UWX65003.1"/>
    </source>
</evidence>
<sequence>MPSLRPPRWRLFWSLVAFAGFIAAVFSLLWALGWLARTFGYQSNDANLPITLIISLAVFAAAGWLWPGAASQHLRQRLREWWRGER</sequence>
<keyword evidence="1" id="KW-0472">Membrane</keyword>
<keyword evidence="1" id="KW-0812">Transmembrane</keyword>
<dbReference type="Proteomes" id="UP001060261">
    <property type="component" value="Chromosome"/>
</dbReference>
<keyword evidence="3" id="KW-1185">Reference proteome</keyword>
<dbReference type="RefSeq" id="WP_260561261.1">
    <property type="nucleotide sequence ID" value="NZ_BAABEC010000191.1"/>
</dbReference>
<dbReference type="EMBL" id="CP104213">
    <property type="protein sequence ID" value="UWX65003.1"/>
    <property type="molecule type" value="Genomic_DNA"/>
</dbReference>
<gene>
    <name evidence="2" type="ORF">N0D28_04915</name>
</gene>
<accession>A0ABY5YML8</accession>
<organism evidence="2 3">
    <name type="scientific">Deinococcus rubellus</name>
    <dbReference type="NCBI Taxonomy" id="1889240"/>
    <lineage>
        <taxon>Bacteria</taxon>
        <taxon>Thermotogati</taxon>
        <taxon>Deinococcota</taxon>
        <taxon>Deinococci</taxon>
        <taxon>Deinococcales</taxon>
        <taxon>Deinococcaceae</taxon>
        <taxon>Deinococcus</taxon>
    </lineage>
</organism>